<evidence type="ECO:0000256" key="3">
    <source>
        <dbReference type="ARBA" id="ARBA00022512"/>
    </source>
</evidence>
<evidence type="ECO:0000313" key="11">
    <source>
        <dbReference type="Proteomes" id="UP001206925"/>
    </source>
</evidence>
<proteinExistence type="inferred from homology"/>
<dbReference type="GO" id="GO:0071555">
    <property type="term" value="P:cell wall organization"/>
    <property type="evidence" value="ECO:0007669"/>
    <property type="project" value="UniProtKB-KW"/>
</dbReference>
<evidence type="ECO:0000256" key="8">
    <source>
        <dbReference type="PROSITE-ProRule" id="PRU10052"/>
    </source>
</evidence>
<keyword evidence="4" id="KW-0964">Secreted</keyword>
<keyword evidence="5 9" id="KW-0378">Hydrolase</keyword>
<dbReference type="SUPFAM" id="SSF51126">
    <property type="entry name" value="Pectin lyase-like"/>
    <property type="match status" value="1"/>
</dbReference>
<dbReference type="PANTHER" id="PTHR31375">
    <property type="match status" value="1"/>
</dbReference>
<accession>A0AAD5CMT5</accession>
<evidence type="ECO:0000256" key="2">
    <source>
        <dbReference type="ARBA" id="ARBA00008834"/>
    </source>
</evidence>
<keyword evidence="3" id="KW-0134">Cell wall</keyword>
<evidence type="ECO:0000256" key="4">
    <source>
        <dbReference type="ARBA" id="ARBA00022525"/>
    </source>
</evidence>
<comment type="similarity">
    <text evidence="2 9">Belongs to the glycosyl hydrolase 28 family.</text>
</comment>
<feature type="active site" evidence="8">
    <location>
        <position position="232"/>
    </location>
</feature>
<dbReference type="InterPro" id="IPR012334">
    <property type="entry name" value="Pectin_lyas_fold"/>
</dbReference>
<dbReference type="EMBL" id="JAMZMK010007515">
    <property type="protein sequence ID" value="KAI7744517.1"/>
    <property type="molecule type" value="Genomic_DNA"/>
</dbReference>
<keyword evidence="11" id="KW-1185">Reference proteome</keyword>
<organism evidence="10 11">
    <name type="scientific">Ambrosia artemisiifolia</name>
    <name type="common">Common ragweed</name>
    <dbReference type="NCBI Taxonomy" id="4212"/>
    <lineage>
        <taxon>Eukaryota</taxon>
        <taxon>Viridiplantae</taxon>
        <taxon>Streptophyta</taxon>
        <taxon>Embryophyta</taxon>
        <taxon>Tracheophyta</taxon>
        <taxon>Spermatophyta</taxon>
        <taxon>Magnoliopsida</taxon>
        <taxon>eudicotyledons</taxon>
        <taxon>Gunneridae</taxon>
        <taxon>Pentapetalae</taxon>
        <taxon>asterids</taxon>
        <taxon>campanulids</taxon>
        <taxon>Asterales</taxon>
        <taxon>Asteraceae</taxon>
        <taxon>Asteroideae</taxon>
        <taxon>Heliantheae alliance</taxon>
        <taxon>Heliantheae</taxon>
        <taxon>Ambrosia</taxon>
    </lineage>
</organism>
<evidence type="ECO:0000256" key="7">
    <source>
        <dbReference type="ARBA" id="ARBA00023316"/>
    </source>
</evidence>
<sequence length="286" mass="31263">VDATRETRHGHGSRLLKETFYLRYGDYPKNTSTTFNVLSFGAKGDGTTDNTKAFEAAWLAACKLETSTMIVPNGLVFLIKPISFSGSNYESNNVFQWQDYSSKKILKLEVWTPSMAGVYKAQRDNDMWNRKSSGTKPTTVRFYGSSDVTVMGITIQNSQQTHLKFDNCKSVQVFDVTISSLGDSPNTDGIHLQNSHDVTIHSTILACGDDCVSIQTGCSGVNIHNVDCGSGHGISIGSLGKHNTKSCIHDTNNGVRIKTWQGGYGLVQGATFSNIEVSKVQNSNRN</sequence>
<dbReference type="GO" id="GO:0005975">
    <property type="term" value="P:carbohydrate metabolic process"/>
    <property type="evidence" value="ECO:0007669"/>
    <property type="project" value="InterPro"/>
</dbReference>
<evidence type="ECO:0000256" key="9">
    <source>
        <dbReference type="RuleBase" id="RU361169"/>
    </source>
</evidence>
<feature type="non-terminal residue" evidence="10">
    <location>
        <position position="1"/>
    </location>
</feature>
<dbReference type="InterPro" id="IPR000743">
    <property type="entry name" value="Glyco_hydro_28"/>
</dbReference>
<comment type="caution">
    <text evidence="10">The sequence shown here is derived from an EMBL/GenBank/DDBJ whole genome shotgun (WGS) entry which is preliminary data.</text>
</comment>
<dbReference type="Gene3D" id="2.160.20.10">
    <property type="entry name" value="Single-stranded right-handed beta-helix, Pectin lyase-like"/>
    <property type="match status" value="1"/>
</dbReference>
<keyword evidence="6 9" id="KW-0326">Glycosidase</keyword>
<reference evidence="10" key="1">
    <citation type="submission" date="2022-06" db="EMBL/GenBank/DDBJ databases">
        <title>Uncovering the hologenomic basis of an extraordinary plant invasion.</title>
        <authorList>
            <person name="Bieker V.C."/>
            <person name="Martin M.D."/>
            <person name="Gilbert T."/>
            <person name="Hodgins K."/>
            <person name="Battlay P."/>
            <person name="Petersen B."/>
            <person name="Wilson J."/>
        </authorList>
    </citation>
    <scope>NUCLEOTIDE SEQUENCE</scope>
    <source>
        <strain evidence="10">AA19_3_7</strain>
        <tissue evidence="10">Leaf</tissue>
    </source>
</reference>
<protein>
    <recommendedName>
        <fullName evidence="12">Polygalacturonase</fullName>
    </recommendedName>
</protein>
<gene>
    <name evidence="10" type="ORF">M8C21_006210</name>
</gene>
<dbReference type="PROSITE" id="PS00502">
    <property type="entry name" value="POLYGALACTURONASE"/>
    <property type="match status" value="1"/>
</dbReference>
<dbReference type="GO" id="GO:0004650">
    <property type="term" value="F:polygalacturonase activity"/>
    <property type="evidence" value="ECO:0007669"/>
    <property type="project" value="InterPro"/>
</dbReference>
<name>A0AAD5CMT5_AMBAR</name>
<dbReference type="Proteomes" id="UP001206925">
    <property type="component" value="Unassembled WGS sequence"/>
</dbReference>
<evidence type="ECO:0008006" key="12">
    <source>
        <dbReference type="Google" id="ProtNLM"/>
    </source>
</evidence>
<dbReference type="InterPro" id="IPR011050">
    <property type="entry name" value="Pectin_lyase_fold/virulence"/>
</dbReference>
<comment type="subcellular location">
    <subcellularLocation>
        <location evidence="1">Secreted</location>
        <location evidence="1">Cell wall</location>
    </subcellularLocation>
</comment>
<evidence type="ECO:0000256" key="6">
    <source>
        <dbReference type="ARBA" id="ARBA00023295"/>
    </source>
</evidence>
<evidence type="ECO:0000256" key="5">
    <source>
        <dbReference type="ARBA" id="ARBA00022801"/>
    </source>
</evidence>
<dbReference type="Pfam" id="PF00295">
    <property type="entry name" value="Glyco_hydro_28"/>
    <property type="match status" value="1"/>
</dbReference>
<dbReference type="AlphaFoldDB" id="A0AAD5CMT5"/>
<keyword evidence="7" id="KW-0961">Cell wall biogenesis/degradation</keyword>
<evidence type="ECO:0000256" key="1">
    <source>
        <dbReference type="ARBA" id="ARBA00004191"/>
    </source>
</evidence>
<evidence type="ECO:0000313" key="10">
    <source>
        <dbReference type="EMBL" id="KAI7744517.1"/>
    </source>
</evidence>